<feature type="transmembrane region" description="Helical" evidence="1">
    <location>
        <begin position="123"/>
        <end position="147"/>
    </location>
</feature>
<keyword evidence="1" id="KW-1133">Transmembrane helix</keyword>
<reference evidence="2 3" key="1">
    <citation type="submission" date="2018-02" db="EMBL/GenBank/DDBJ databases">
        <title>Draft genome sequences of Elsinoe sp., causing black scab on jojoba.</title>
        <authorList>
            <person name="Stodart B."/>
            <person name="Jeffress S."/>
            <person name="Ash G."/>
            <person name="Arun Chinnappa K."/>
        </authorList>
    </citation>
    <scope>NUCLEOTIDE SEQUENCE [LARGE SCALE GENOMIC DNA]</scope>
    <source>
        <strain evidence="2 3">Hillstone_2</strain>
    </source>
</reference>
<keyword evidence="1" id="KW-0812">Transmembrane</keyword>
<comment type="caution">
    <text evidence="2">The sequence shown here is derived from an EMBL/GenBank/DDBJ whole genome shotgun (WGS) entry which is preliminary data.</text>
</comment>
<proteinExistence type="predicted"/>
<accession>A0A4U7B2M0</accession>
<evidence type="ECO:0000313" key="3">
    <source>
        <dbReference type="Proteomes" id="UP000308133"/>
    </source>
</evidence>
<dbReference type="AlphaFoldDB" id="A0A4U7B2M0"/>
<dbReference type="Proteomes" id="UP000308133">
    <property type="component" value="Unassembled WGS sequence"/>
</dbReference>
<keyword evidence="1" id="KW-0472">Membrane</keyword>
<name>A0A4U7B2M0_9PEZI</name>
<sequence length="269" mass="27647">MDQWTSQHSKDHQLHPPRPRPHCQIVNACTTVCCGPILCTIIEYIIAPAISAIAILLAIILSRGSAFFLIIALPAITLWPDSALFPDSAPFPSITLPGIASLPRMALFLAITHPGIASLPGIALFLAITHPGIVSAVIVFSAMIFALTSDITVACTWTACVSIAHVSTACSSTVSTPTLHLLSDCIFPYTSSPCAASHVASTASITVGGVPRPSPAFDSTAGACVDTQSSVPSNANALGPGVGAIANDRFALGIPYSVFAVAGGDVYNG</sequence>
<evidence type="ECO:0000256" key="1">
    <source>
        <dbReference type="SAM" id="Phobius"/>
    </source>
</evidence>
<gene>
    <name evidence="2" type="ORF">C1H76_2715</name>
</gene>
<evidence type="ECO:0000313" key="2">
    <source>
        <dbReference type="EMBL" id="TKX25059.1"/>
    </source>
</evidence>
<protein>
    <submittedName>
        <fullName evidence="2">Uncharacterized protein</fullName>
    </submittedName>
</protein>
<dbReference type="EMBL" id="PTQR01000033">
    <property type="protein sequence ID" value="TKX25059.1"/>
    <property type="molecule type" value="Genomic_DNA"/>
</dbReference>
<organism evidence="2 3">
    <name type="scientific">Elsinoe australis</name>
    <dbReference type="NCBI Taxonomy" id="40998"/>
    <lineage>
        <taxon>Eukaryota</taxon>
        <taxon>Fungi</taxon>
        <taxon>Dikarya</taxon>
        <taxon>Ascomycota</taxon>
        <taxon>Pezizomycotina</taxon>
        <taxon>Dothideomycetes</taxon>
        <taxon>Dothideomycetidae</taxon>
        <taxon>Myriangiales</taxon>
        <taxon>Elsinoaceae</taxon>
        <taxon>Elsinoe</taxon>
    </lineage>
</organism>
<feature type="transmembrane region" description="Helical" evidence="1">
    <location>
        <begin position="53"/>
        <end position="79"/>
    </location>
</feature>